<dbReference type="GO" id="GO:0047804">
    <property type="term" value="F:cysteine-S-conjugate beta-lyase activity"/>
    <property type="evidence" value="ECO:0007669"/>
    <property type="project" value="UniProtKB-EC"/>
</dbReference>
<evidence type="ECO:0000313" key="7">
    <source>
        <dbReference type="EMBL" id="PWW07595.1"/>
    </source>
</evidence>
<dbReference type="PANTHER" id="PTHR43525:SF1">
    <property type="entry name" value="PROTEIN MALY"/>
    <property type="match status" value="1"/>
</dbReference>
<dbReference type="Proteomes" id="UP000246744">
    <property type="component" value="Unassembled WGS sequence"/>
</dbReference>
<keyword evidence="8" id="KW-1185">Reference proteome</keyword>
<dbReference type="InterPro" id="IPR004839">
    <property type="entry name" value="Aminotransferase_I/II_large"/>
</dbReference>
<proteinExistence type="inferred from homology"/>
<evidence type="ECO:0000256" key="5">
    <source>
        <dbReference type="ARBA" id="ARBA00037974"/>
    </source>
</evidence>
<dbReference type="InterPro" id="IPR015424">
    <property type="entry name" value="PyrdxlP-dep_Trfase"/>
</dbReference>
<dbReference type="OrthoDB" id="3224382at2"/>
<dbReference type="RefSeq" id="WP_110026265.1">
    <property type="nucleotide sequence ID" value="NZ_QGTS01000008.1"/>
</dbReference>
<evidence type="ECO:0000256" key="2">
    <source>
        <dbReference type="ARBA" id="ARBA00012224"/>
    </source>
</evidence>
<accession>A0A317PWU7</accession>
<reference evidence="7 8" key="1">
    <citation type="submission" date="2018-05" db="EMBL/GenBank/DDBJ databases">
        <title>Genomic Encyclopedia of Type Strains, Phase IV (KMG-IV): sequencing the most valuable type-strain genomes for metagenomic binning, comparative biology and taxonomic classification.</title>
        <authorList>
            <person name="Goeker M."/>
        </authorList>
    </citation>
    <scope>NUCLEOTIDE SEQUENCE [LARGE SCALE GENOMIC DNA]</scope>
    <source>
        <strain evidence="7 8">DSM 19579</strain>
    </source>
</reference>
<dbReference type="InterPro" id="IPR051798">
    <property type="entry name" value="Class-II_PLP-Dep_Aminotrans"/>
</dbReference>
<dbReference type="GO" id="GO:0030170">
    <property type="term" value="F:pyridoxal phosphate binding"/>
    <property type="evidence" value="ECO:0007669"/>
    <property type="project" value="InterPro"/>
</dbReference>
<evidence type="ECO:0000256" key="3">
    <source>
        <dbReference type="ARBA" id="ARBA00022898"/>
    </source>
</evidence>
<dbReference type="InterPro" id="IPR027619">
    <property type="entry name" value="C-S_lyase_PatB-like"/>
</dbReference>
<dbReference type="EMBL" id="QGTS01000008">
    <property type="protein sequence ID" value="PWW07595.1"/>
    <property type="molecule type" value="Genomic_DNA"/>
</dbReference>
<evidence type="ECO:0000313" key="8">
    <source>
        <dbReference type="Proteomes" id="UP000246744"/>
    </source>
</evidence>
<evidence type="ECO:0000259" key="6">
    <source>
        <dbReference type="Pfam" id="PF00155"/>
    </source>
</evidence>
<gene>
    <name evidence="7" type="ORF">DES37_10818</name>
</gene>
<keyword evidence="3" id="KW-0663">Pyridoxal phosphate</keyword>
<dbReference type="EC" id="4.4.1.13" evidence="2"/>
<dbReference type="InterPro" id="IPR015421">
    <property type="entry name" value="PyrdxlP-dep_Trfase_major"/>
</dbReference>
<dbReference type="Gene3D" id="3.40.640.10">
    <property type="entry name" value="Type I PLP-dependent aspartate aminotransferase-like (Major domain)"/>
    <property type="match status" value="1"/>
</dbReference>
<evidence type="ECO:0000256" key="4">
    <source>
        <dbReference type="ARBA" id="ARBA00023239"/>
    </source>
</evidence>
<name>A0A317PWU7_9ENTR</name>
<dbReference type="NCBIfam" id="TIGR04350">
    <property type="entry name" value="C_S_lyase_PatB"/>
    <property type="match status" value="1"/>
</dbReference>
<comment type="caution">
    <text evidence="7">The sequence shown here is derived from an EMBL/GenBank/DDBJ whole genome shotgun (WGS) entry which is preliminary data.</text>
</comment>
<comment type="cofactor">
    <cofactor evidence="1">
        <name>pyridoxal 5'-phosphate</name>
        <dbReference type="ChEBI" id="CHEBI:597326"/>
    </cofactor>
</comment>
<organism evidence="7 8">
    <name type="scientific">Mangrovibacter plantisponsor</name>
    <dbReference type="NCBI Taxonomy" id="451513"/>
    <lineage>
        <taxon>Bacteria</taxon>
        <taxon>Pseudomonadati</taxon>
        <taxon>Pseudomonadota</taxon>
        <taxon>Gammaproteobacteria</taxon>
        <taxon>Enterobacterales</taxon>
        <taxon>Enterobacteriaceae</taxon>
        <taxon>Mangrovibacter</taxon>
    </lineage>
</organism>
<dbReference type="AlphaFoldDB" id="A0A317PWU7"/>
<comment type="similarity">
    <text evidence="5">Belongs to the class-II pyridoxal-phosphate-dependent aminotransferase family. MalY/PatB cystathionine beta-lyase subfamily.</text>
</comment>
<dbReference type="CDD" id="cd00609">
    <property type="entry name" value="AAT_like"/>
    <property type="match status" value="1"/>
</dbReference>
<protein>
    <recommendedName>
        <fullName evidence="2">cysteine-S-conjugate beta-lyase</fullName>
        <ecNumber evidence="2">4.4.1.13</ecNumber>
    </recommendedName>
</protein>
<feature type="domain" description="Aminotransferase class I/classII large" evidence="6">
    <location>
        <begin position="29"/>
        <end position="384"/>
    </location>
</feature>
<dbReference type="Pfam" id="PF00155">
    <property type="entry name" value="Aminotran_1_2"/>
    <property type="match status" value="1"/>
</dbReference>
<evidence type="ECO:0000256" key="1">
    <source>
        <dbReference type="ARBA" id="ARBA00001933"/>
    </source>
</evidence>
<sequence>MEEKKSIFDKIINRADSASIKWGRYQQHDIISFGTADMDFESPACIREALIKKAESGLYAYEYKPEGYYQAVTGWFSERYNWKIRQEWLTNCPGMWALLSLCLQAYTMPGDKVLIHAPHFHPAISVIEGAGRKVVTQRLDFDGAGYRFDPEAFETILTAENVSLFFLVNPHNPTGYLFTRNELMRIADICDRQGVMVVSDEINSYLIYDDADFVPYGSISDKSRGNSVTLTSPSKAFNLQGLTYAIGIIPNKEQWEKLEQVRIGMDFDFATNIFSIEATAAAYRDGKEWLLRLNRYLQANLDYMESYIKVNLPQIKLIRPGGGYIAWLDFRELGLTPDTLRQTILDKARVGLTWGETFGQEGHGFERLNFACPRATLKEGLERLRLGLSS</sequence>
<dbReference type="SUPFAM" id="SSF53383">
    <property type="entry name" value="PLP-dependent transferases"/>
    <property type="match status" value="1"/>
</dbReference>
<dbReference type="InterPro" id="IPR015422">
    <property type="entry name" value="PyrdxlP-dep_Trfase_small"/>
</dbReference>
<keyword evidence="4 7" id="KW-0456">Lyase</keyword>
<dbReference type="PANTHER" id="PTHR43525">
    <property type="entry name" value="PROTEIN MALY"/>
    <property type="match status" value="1"/>
</dbReference>
<dbReference type="Gene3D" id="3.90.1150.10">
    <property type="entry name" value="Aspartate Aminotransferase, domain 1"/>
    <property type="match status" value="1"/>
</dbReference>